<feature type="compositionally biased region" description="Basic and acidic residues" evidence="1">
    <location>
        <begin position="152"/>
        <end position="167"/>
    </location>
</feature>
<keyword evidence="3" id="KW-1185">Reference proteome</keyword>
<proteinExistence type="predicted"/>
<name>A0A9N7U2P9_PLEPL</name>
<dbReference type="AlphaFoldDB" id="A0A9N7U2P9"/>
<reference evidence="2" key="1">
    <citation type="submission" date="2020-03" db="EMBL/GenBank/DDBJ databases">
        <authorList>
            <person name="Weist P."/>
        </authorList>
    </citation>
    <scope>NUCLEOTIDE SEQUENCE</scope>
</reference>
<dbReference type="EMBL" id="CADEAL010000664">
    <property type="protein sequence ID" value="CAB1423533.1"/>
    <property type="molecule type" value="Genomic_DNA"/>
</dbReference>
<sequence length="177" mass="19939">MVQSTLDYVGTSRASKIKAKPSAVASRFQGEVTKWYDKAGTQTRCEMLSESASGNSLFSSLMERVRSSLLTVLLLRPIEEPFSNATREKWSSRRRKPQYLEIPTQIPGEDTTANRHKNIMAVRLQCRTAAPPCHHKEGMWKGTVEIEKSCLENERSGSDVDPTEKYHPALPLPTKMD</sequence>
<feature type="region of interest" description="Disordered" evidence="1">
    <location>
        <begin position="152"/>
        <end position="177"/>
    </location>
</feature>
<organism evidence="2 3">
    <name type="scientific">Pleuronectes platessa</name>
    <name type="common">European plaice</name>
    <dbReference type="NCBI Taxonomy" id="8262"/>
    <lineage>
        <taxon>Eukaryota</taxon>
        <taxon>Metazoa</taxon>
        <taxon>Chordata</taxon>
        <taxon>Craniata</taxon>
        <taxon>Vertebrata</taxon>
        <taxon>Euteleostomi</taxon>
        <taxon>Actinopterygii</taxon>
        <taxon>Neopterygii</taxon>
        <taxon>Teleostei</taxon>
        <taxon>Neoteleostei</taxon>
        <taxon>Acanthomorphata</taxon>
        <taxon>Carangaria</taxon>
        <taxon>Pleuronectiformes</taxon>
        <taxon>Pleuronectoidei</taxon>
        <taxon>Pleuronectidae</taxon>
        <taxon>Pleuronectes</taxon>
    </lineage>
</organism>
<comment type="caution">
    <text evidence="2">The sequence shown here is derived from an EMBL/GenBank/DDBJ whole genome shotgun (WGS) entry which is preliminary data.</text>
</comment>
<gene>
    <name evidence="2" type="ORF">PLEPLA_LOCUS11453</name>
</gene>
<accession>A0A9N7U2P9</accession>
<evidence type="ECO:0000313" key="3">
    <source>
        <dbReference type="Proteomes" id="UP001153269"/>
    </source>
</evidence>
<dbReference type="Proteomes" id="UP001153269">
    <property type="component" value="Unassembled WGS sequence"/>
</dbReference>
<evidence type="ECO:0000313" key="2">
    <source>
        <dbReference type="EMBL" id="CAB1423533.1"/>
    </source>
</evidence>
<evidence type="ECO:0000256" key="1">
    <source>
        <dbReference type="SAM" id="MobiDB-lite"/>
    </source>
</evidence>
<protein>
    <submittedName>
        <fullName evidence="2">Uncharacterized protein</fullName>
    </submittedName>
</protein>